<feature type="compositionally biased region" description="Low complexity" evidence="1">
    <location>
        <begin position="396"/>
        <end position="416"/>
    </location>
</feature>
<dbReference type="RefSeq" id="XP_008024291.1">
    <property type="nucleotide sequence ID" value="XM_008026100.1"/>
</dbReference>
<feature type="region of interest" description="Disordered" evidence="1">
    <location>
        <begin position="1"/>
        <end position="303"/>
    </location>
</feature>
<proteinExistence type="predicted"/>
<feature type="region of interest" description="Disordered" evidence="1">
    <location>
        <begin position="499"/>
        <end position="578"/>
    </location>
</feature>
<dbReference type="AlphaFoldDB" id="R0ITZ1"/>
<dbReference type="HOGENOM" id="CLU_029628_0_0_1"/>
<name>R0ITZ1_EXST2</name>
<reference evidence="2 3" key="2">
    <citation type="journal article" date="2013" name="PLoS Genet.">
        <title>Comparative genome structure, secondary metabolite, and effector coding capacity across Cochliobolus pathogens.</title>
        <authorList>
            <person name="Condon B.J."/>
            <person name="Leng Y."/>
            <person name="Wu D."/>
            <person name="Bushley K.E."/>
            <person name="Ohm R.A."/>
            <person name="Otillar R."/>
            <person name="Martin J."/>
            <person name="Schackwitz W."/>
            <person name="Grimwood J."/>
            <person name="MohdZainudin N."/>
            <person name="Xue C."/>
            <person name="Wang R."/>
            <person name="Manning V.A."/>
            <person name="Dhillon B."/>
            <person name="Tu Z.J."/>
            <person name="Steffenson B.J."/>
            <person name="Salamov A."/>
            <person name="Sun H."/>
            <person name="Lowry S."/>
            <person name="LaButti K."/>
            <person name="Han J."/>
            <person name="Copeland A."/>
            <person name="Lindquist E."/>
            <person name="Barry K."/>
            <person name="Schmutz J."/>
            <person name="Baker S.E."/>
            <person name="Ciuffetti L.M."/>
            <person name="Grigoriev I.V."/>
            <person name="Zhong S."/>
            <person name="Turgeon B.G."/>
        </authorList>
    </citation>
    <scope>NUCLEOTIDE SEQUENCE [LARGE SCALE GENOMIC DNA]</scope>
    <source>
        <strain evidence="3">28A</strain>
    </source>
</reference>
<feature type="compositionally biased region" description="Gly residues" evidence="1">
    <location>
        <begin position="355"/>
        <end position="374"/>
    </location>
</feature>
<dbReference type="GO" id="GO:0031931">
    <property type="term" value="C:TORC1 complex"/>
    <property type="evidence" value="ECO:0007669"/>
    <property type="project" value="TreeGrafter"/>
</dbReference>
<dbReference type="STRING" id="671987.R0ITZ1"/>
<dbReference type="GO" id="GO:0000329">
    <property type="term" value="C:fungal-type vacuole membrane"/>
    <property type="evidence" value="ECO:0007669"/>
    <property type="project" value="TreeGrafter"/>
</dbReference>
<dbReference type="OrthoDB" id="5430106at2759"/>
<feature type="compositionally biased region" description="Basic and acidic residues" evidence="1">
    <location>
        <begin position="555"/>
        <end position="578"/>
    </location>
</feature>
<dbReference type="EMBL" id="KB908548">
    <property type="protein sequence ID" value="EOA88265.1"/>
    <property type="molecule type" value="Genomic_DNA"/>
</dbReference>
<feature type="compositionally biased region" description="Acidic residues" evidence="1">
    <location>
        <begin position="182"/>
        <end position="193"/>
    </location>
</feature>
<keyword evidence="3" id="KW-1185">Reference proteome</keyword>
<feature type="compositionally biased region" description="Polar residues" evidence="1">
    <location>
        <begin position="89"/>
        <end position="98"/>
    </location>
</feature>
<reference evidence="2 3" key="1">
    <citation type="journal article" date="2012" name="PLoS Pathog.">
        <title>Diverse lifestyles and strategies of plant pathogenesis encoded in the genomes of eighteen Dothideomycetes fungi.</title>
        <authorList>
            <person name="Ohm R.A."/>
            <person name="Feau N."/>
            <person name="Henrissat B."/>
            <person name="Schoch C.L."/>
            <person name="Horwitz B.A."/>
            <person name="Barry K.W."/>
            <person name="Condon B.J."/>
            <person name="Copeland A.C."/>
            <person name="Dhillon B."/>
            <person name="Glaser F."/>
            <person name="Hesse C.N."/>
            <person name="Kosti I."/>
            <person name="LaButti K."/>
            <person name="Lindquist E.A."/>
            <person name="Lucas S."/>
            <person name="Salamov A.A."/>
            <person name="Bradshaw R.E."/>
            <person name="Ciuffetti L."/>
            <person name="Hamelin R.C."/>
            <person name="Kema G.H.J."/>
            <person name="Lawrence C."/>
            <person name="Scott J.A."/>
            <person name="Spatafora J.W."/>
            <person name="Turgeon B.G."/>
            <person name="de Wit P.J.G.M."/>
            <person name="Zhong S."/>
            <person name="Goodwin S.B."/>
            <person name="Grigoriev I.V."/>
        </authorList>
    </citation>
    <scope>NUCLEOTIDE SEQUENCE [LARGE SCALE GENOMIC DNA]</scope>
    <source>
        <strain evidence="3">28A</strain>
    </source>
</reference>
<feature type="region of interest" description="Disordered" evidence="1">
    <location>
        <begin position="331"/>
        <end position="428"/>
    </location>
</feature>
<feature type="compositionally biased region" description="Basic residues" evidence="1">
    <location>
        <begin position="38"/>
        <end position="50"/>
    </location>
</feature>
<accession>R0ITZ1</accession>
<protein>
    <submittedName>
        <fullName evidence="2">Uncharacterized protein</fullName>
    </submittedName>
</protein>
<feature type="compositionally biased region" description="Polar residues" evidence="1">
    <location>
        <begin position="54"/>
        <end position="66"/>
    </location>
</feature>
<feature type="compositionally biased region" description="Low complexity" evidence="1">
    <location>
        <begin position="201"/>
        <end position="213"/>
    </location>
</feature>
<feature type="compositionally biased region" description="Polar residues" evidence="1">
    <location>
        <begin position="256"/>
        <end position="270"/>
    </location>
</feature>
<feature type="compositionally biased region" description="Polar residues" evidence="1">
    <location>
        <begin position="538"/>
        <end position="550"/>
    </location>
</feature>
<dbReference type="PANTHER" id="PTHR22794:SF2">
    <property type="entry name" value="THAP DOMAIN-CONTAINING PROTEIN 11"/>
    <property type="match status" value="1"/>
</dbReference>
<dbReference type="PANTHER" id="PTHR22794">
    <property type="entry name" value="THAP DOMAIN PROTEIN 11"/>
    <property type="match status" value="1"/>
</dbReference>
<sequence length="593" mass="63018">MASDDEGHSRSKRPTPMTRQSSSQSHISQSPSEGGHQRAAHHKGQRHHVVGQRVQRNTSFGKNLNKLSKAEKQAQQGAEHGGRHHRRSQSGNSVSAPSSPHGRPGFKRHASSGAIVRANQAQVNANLRRNHSSGHLPPRQGHGKHAVKSKGDHGVSRRALATPNRSRQASPEPGAGVHFDLADEGDEGDEGGWTEESASQSPTTTRSNTRSNSVILEAQHRAAEINMERNRGEPSQQAVASRQPPSQPAPAVSDGARNSTQINGASSYQHSRPPDADMITSRLLQRSASHHVPPKTTSVAATVVSSSDRHNLLSHTAGSVGSTLVDTPGRDLVSRFMDGDGSAGTPHDGEYMAAHGGGKDGGGGGGGGGEGGGLDKSKRNKSMPNFSGGAETPSKTPQRSGTTTPTTSLPPSRTQQKLMLQRASSNVEPQKLVPVTLPRTGGPTYLQSSMHYHANGEGRLDPRLQQQFNHVAVEYNVVRRYRNPVADALGRIYQMPGMSRKGRMARTQKASNGVGTGTGTGTGTGMGMGGSSSVSTSFNEGVSETDGASSRRSRVSFEHEGRPSFESEHGRSRNEAEEMCRRLWESAEVVEAD</sequence>
<dbReference type="eggNOG" id="ENOG502QSCZ">
    <property type="taxonomic scope" value="Eukaryota"/>
</dbReference>
<feature type="compositionally biased region" description="Gly residues" evidence="1">
    <location>
        <begin position="514"/>
        <end position="530"/>
    </location>
</feature>
<feature type="compositionally biased region" description="Low complexity" evidence="1">
    <location>
        <begin position="234"/>
        <end position="253"/>
    </location>
</feature>
<gene>
    <name evidence="2" type="ORF">SETTUDRAFT_168643</name>
</gene>
<feature type="compositionally biased region" description="Basic and acidic residues" evidence="1">
    <location>
        <begin position="218"/>
        <end position="232"/>
    </location>
</feature>
<dbReference type="Proteomes" id="UP000016935">
    <property type="component" value="Unassembled WGS sequence"/>
</dbReference>
<organism evidence="2 3">
    <name type="scientific">Exserohilum turcicum (strain 28A)</name>
    <name type="common">Northern leaf blight fungus</name>
    <name type="synonym">Setosphaeria turcica</name>
    <dbReference type="NCBI Taxonomy" id="671987"/>
    <lineage>
        <taxon>Eukaryota</taxon>
        <taxon>Fungi</taxon>
        <taxon>Dikarya</taxon>
        <taxon>Ascomycota</taxon>
        <taxon>Pezizomycotina</taxon>
        <taxon>Dothideomycetes</taxon>
        <taxon>Pleosporomycetidae</taxon>
        <taxon>Pleosporales</taxon>
        <taxon>Pleosporineae</taxon>
        <taxon>Pleosporaceae</taxon>
        <taxon>Exserohilum</taxon>
    </lineage>
</organism>
<evidence type="ECO:0000313" key="2">
    <source>
        <dbReference type="EMBL" id="EOA88265.1"/>
    </source>
</evidence>
<evidence type="ECO:0000256" key="1">
    <source>
        <dbReference type="SAM" id="MobiDB-lite"/>
    </source>
</evidence>
<feature type="compositionally biased region" description="Low complexity" evidence="1">
    <location>
        <begin position="20"/>
        <end position="32"/>
    </location>
</feature>
<dbReference type="GeneID" id="19400611"/>
<evidence type="ECO:0000313" key="3">
    <source>
        <dbReference type="Proteomes" id="UP000016935"/>
    </source>
</evidence>